<sequence length="159" mass="18305">MTDRPKRKGISVGLKLEVVLAQDGLCTHCGKALGKLPGVRFDHRPPIALRRVNEAGDDYDPPQLDPAHIEALHEPCHDERTTGRRGESKLSARDGDQTRIAKVKRLVERHQPAAPVEEERRLPPIDEFERRRSELLRPEPRPEREKRSKWPSRPFRRSP</sequence>
<evidence type="ECO:0000313" key="2">
    <source>
        <dbReference type="EMBL" id="OAS26333.1"/>
    </source>
</evidence>
<dbReference type="OrthoDB" id="7864830at2"/>
<evidence type="ECO:0008006" key="4">
    <source>
        <dbReference type="Google" id="ProtNLM"/>
    </source>
</evidence>
<dbReference type="STRING" id="427683.A5481_06355"/>
<dbReference type="RefSeq" id="WP_053082234.1">
    <property type="nucleotide sequence ID" value="NZ_LWHQ01000011.1"/>
</dbReference>
<dbReference type="EMBL" id="LWHQ01000011">
    <property type="protein sequence ID" value="OAS26333.1"/>
    <property type="molecule type" value="Genomic_DNA"/>
</dbReference>
<dbReference type="Proteomes" id="UP000078316">
    <property type="component" value="Unassembled WGS sequence"/>
</dbReference>
<reference evidence="2 3" key="1">
    <citation type="submission" date="2016-04" db="EMBL/GenBank/DDBJ databases">
        <authorList>
            <person name="Evans L.H."/>
            <person name="Alamgir A."/>
            <person name="Owens N."/>
            <person name="Weber N.D."/>
            <person name="Virtaneva K."/>
            <person name="Barbian K."/>
            <person name="Babar A."/>
            <person name="Rosenke K."/>
        </authorList>
    </citation>
    <scope>NUCLEOTIDE SEQUENCE [LARGE SCALE GENOMIC DNA]</scope>
    <source>
        <strain evidence="2 3">PMB02</strain>
    </source>
</reference>
<name>A0A179SIC7_9HYPH</name>
<feature type="region of interest" description="Disordered" evidence="1">
    <location>
        <begin position="73"/>
        <end position="159"/>
    </location>
</feature>
<proteinExistence type="predicted"/>
<feature type="compositionally biased region" description="Basic residues" evidence="1">
    <location>
        <begin position="149"/>
        <end position="159"/>
    </location>
</feature>
<dbReference type="AlphaFoldDB" id="A0A179SIC7"/>
<feature type="compositionally biased region" description="Basic and acidic residues" evidence="1">
    <location>
        <begin position="73"/>
        <end position="148"/>
    </location>
</feature>
<accession>A0A179SIC7</accession>
<protein>
    <recommendedName>
        <fullName evidence="4">HNH domain-containing protein</fullName>
    </recommendedName>
</protein>
<comment type="caution">
    <text evidence="2">The sequence shown here is derived from an EMBL/GenBank/DDBJ whole genome shotgun (WGS) entry which is preliminary data.</text>
</comment>
<organism evidence="2 3">
    <name type="scientific">Methylobacterium platani</name>
    <dbReference type="NCBI Taxonomy" id="427683"/>
    <lineage>
        <taxon>Bacteria</taxon>
        <taxon>Pseudomonadati</taxon>
        <taxon>Pseudomonadota</taxon>
        <taxon>Alphaproteobacteria</taxon>
        <taxon>Hyphomicrobiales</taxon>
        <taxon>Methylobacteriaceae</taxon>
        <taxon>Methylobacterium</taxon>
    </lineage>
</organism>
<gene>
    <name evidence="2" type="ORF">A5481_06355</name>
</gene>
<evidence type="ECO:0000313" key="3">
    <source>
        <dbReference type="Proteomes" id="UP000078316"/>
    </source>
</evidence>
<evidence type="ECO:0000256" key="1">
    <source>
        <dbReference type="SAM" id="MobiDB-lite"/>
    </source>
</evidence>